<feature type="compositionally biased region" description="Polar residues" evidence="2">
    <location>
        <begin position="587"/>
        <end position="598"/>
    </location>
</feature>
<accession>A0A8X6T0M9</accession>
<feature type="compositionally biased region" description="Basic and acidic residues" evidence="2">
    <location>
        <begin position="414"/>
        <end position="433"/>
    </location>
</feature>
<protein>
    <submittedName>
        <fullName evidence="4">Zinc finger C4H2 domain-containing protein</fullName>
    </submittedName>
</protein>
<dbReference type="GO" id="GO:0005634">
    <property type="term" value="C:nucleus"/>
    <property type="evidence" value="ECO:0007669"/>
    <property type="project" value="InterPro"/>
</dbReference>
<keyword evidence="5" id="KW-1185">Reference proteome</keyword>
<feature type="compositionally biased region" description="Basic residues" evidence="2">
    <location>
        <begin position="642"/>
        <end position="658"/>
    </location>
</feature>
<dbReference type="Proteomes" id="UP000887159">
    <property type="component" value="Unassembled WGS sequence"/>
</dbReference>
<feature type="coiled-coil region" evidence="1">
    <location>
        <begin position="477"/>
        <end position="532"/>
    </location>
</feature>
<evidence type="ECO:0000259" key="3">
    <source>
        <dbReference type="PROSITE" id="PS51896"/>
    </source>
</evidence>
<feature type="coiled-coil region" evidence="1">
    <location>
        <begin position="55"/>
        <end position="99"/>
    </location>
</feature>
<dbReference type="Pfam" id="PF10146">
    <property type="entry name" value="zf-C4H2"/>
    <property type="match status" value="1"/>
</dbReference>
<dbReference type="InterPro" id="IPR018482">
    <property type="entry name" value="Znf-C4H2"/>
</dbReference>
<dbReference type="InterPro" id="IPR044069">
    <property type="entry name" value="ZF_C4H2"/>
</dbReference>
<dbReference type="InterPro" id="IPR007180">
    <property type="entry name" value="DUF382"/>
</dbReference>
<name>A0A8X6T0M9_TRICX</name>
<dbReference type="GO" id="GO:0045666">
    <property type="term" value="P:positive regulation of neuron differentiation"/>
    <property type="evidence" value="ECO:0007669"/>
    <property type="project" value="TreeGrafter"/>
</dbReference>
<feature type="compositionally biased region" description="Low complexity" evidence="2">
    <location>
        <begin position="606"/>
        <end position="615"/>
    </location>
</feature>
<comment type="caution">
    <text evidence="4">The sequence shown here is derived from an EMBL/GenBank/DDBJ whole genome shotgun (WGS) entry which is preliminary data.</text>
</comment>
<organism evidence="4 5">
    <name type="scientific">Trichonephila clavipes</name>
    <name type="common">Golden silk orbweaver</name>
    <name type="synonym">Nephila clavipes</name>
    <dbReference type="NCBI Taxonomy" id="2585209"/>
    <lineage>
        <taxon>Eukaryota</taxon>
        <taxon>Metazoa</taxon>
        <taxon>Ecdysozoa</taxon>
        <taxon>Arthropoda</taxon>
        <taxon>Chelicerata</taxon>
        <taxon>Arachnida</taxon>
        <taxon>Araneae</taxon>
        <taxon>Araneomorphae</taxon>
        <taxon>Entelegynae</taxon>
        <taxon>Araneoidea</taxon>
        <taxon>Nephilidae</taxon>
        <taxon>Trichonephila</taxon>
    </lineage>
</organism>
<keyword evidence="1" id="KW-0175">Coiled coil</keyword>
<dbReference type="AlphaFoldDB" id="A0A8X6T0M9"/>
<dbReference type="EMBL" id="BMAU01021358">
    <property type="protein sequence ID" value="GFY21460.1"/>
    <property type="molecule type" value="Genomic_DNA"/>
</dbReference>
<proteinExistence type="predicted"/>
<feature type="region of interest" description="Disordered" evidence="2">
    <location>
        <begin position="414"/>
        <end position="444"/>
    </location>
</feature>
<reference evidence="4" key="1">
    <citation type="submission" date="2020-08" db="EMBL/GenBank/DDBJ databases">
        <title>Multicomponent nature underlies the extraordinary mechanical properties of spider dragline silk.</title>
        <authorList>
            <person name="Kono N."/>
            <person name="Nakamura H."/>
            <person name="Mori M."/>
            <person name="Yoshida Y."/>
            <person name="Ohtoshi R."/>
            <person name="Malay A.D."/>
            <person name="Moran D.A.P."/>
            <person name="Tomita M."/>
            <person name="Numata K."/>
            <person name="Arakawa K."/>
        </authorList>
    </citation>
    <scope>NUCLEOTIDE SEQUENCE</scope>
</reference>
<feature type="coiled-coil region" evidence="1">
    <location>
        <begin position="224"/>
        <end position="259"/>
    </location>
</feature>
<evidence type="ECO:0000313" key="5">
    <source>
        <dbReference type="Proteomes" id="UP000887159"/>
    </source>
</evidence>
<evidence type="ECO:0000256" key="2">
    <source>
        <dbReference type="SAM" id="MobiDB-lite"/>
    </source>
</evidence>
<dbReference type="PANTHER" id="PTHR31058">
    <property type="entry name" value="ZINC FINGER C4H2 DOMAIN-CONTAINING PROTEIN"/>
    <property type="match status" value="1"/>
</dbReference>
<feature type="region of interest" description="Disordered" evidence="2">
    <location>
        <begin position="587"/>
        <end position="658"/>
    </location>
</feature>
<dbReference type="PANTHER" id="PTHR31058:SF2">
    <property type="entry name" value="ZINC FINGER C4H2 DOMAIN-CONTAINING PROTEIN"/>
    <property type="match status" value="1"/>
</dbReference>
<feature type="domain" description="C4H2-type" evidence="3">
    <location>
        <begin position="615"/>
        <end position="657"/>
    </location>
</feature>
<sequence length="658" mass="77487">MAFLEKGSKVDLQYMTTEMGVEDVLGMRVFVMRVAILNSEYFDEEFCREFLNTIIEECERKEKIELDERKRKEERELAEREKKEEMEVAERKRQADLEQRMRDVEMEFKTQKKLIKLEGEGNFARACLDIEVSIDRGNIGYKVRSNLNSETRLKVEVEDRLKADEEAKAVEEGRKMEEERRMNERIALEEEMRLKKERWFVEEQMRHVQEEHKMSIKAEEQKCLAEERCKRMNEQNQLLNEEEEKLSDEDMEVTQAIEKVLVSKGEQVQTRSADQYAVAQSVVVEKEKEEISVDVIRDKDDINPVILSKEPIDFDEDEIEEEKPKLPKRKRKNLSRRTVAELQQKVNLKASSNMVLIPKHWSFRGEYSQDKSGMGKLAWKLTDFIKQDGTVKIRQSSRENRIIRHRCRCGAAIEERKKTQRKEDDSEQDEKSGQDGGARRHGRMSGIVITSRTIHLEKLKSRLRQEVEATEGEEKCLMEYRHEMELLLQEKMAHVEELRQIHADINIMENVIKQSEEDRNKHLENAKQLHHDYKPLKELVDTLRHEIGLSKLPELHEEDENFKPEFFEKQKTEWQTEIPEQALPSSLSAGASNQQMQAGRSKPLQDRPQPAAFRQQPPPMKSCLSCHQQIHRNAPICPLCKAKSRSRNPKKPKRKLDD</sequence>
<dbReference type="Pfam" id="PF04037">
    <property type="entry name" value="DUF382"/>
    <property type="match status" value="1"/>
</dbReference>
<gene>
    <name evidence="4" type="primary">zc4h2</name>
    <name evidence="4" type="ORF">TNCV_1166081</name>
</gene>
<evidence type="ECO:0000313" key="4">
    <source>
        <dbReference type="EMBL" id="GFY21460.1"/>
    </source>
</evidence>
<dbReference type="PROSITE" id="PS51896">
    <property type="entry name" value="ZF_C4H2"/>
    <property type="match status" value="1"/>
</dbReference>
<evidence type="ECO:0000256" key="1">
    <source>
        <dbReference type="SAM" id="Coils"/>
    </source>
</evidence>